<comment type="caution">
    <text evidence="2">The sequence shown here is derived from an EMBL/GenBank/DDBJ whole genome shotgun (WGS) entry which is preliminary data.</text>
</comment>
<evidence type="ECO:0000313" key="2">
    <source>
        <dbReference type="EMBL" id="MDM9629990.1"/>
    </source>
</evidence>
<keyword evidence="1" id="KW-0812">Transmembrane</keyword>
<dbReference type="Pfam" id="PF19851">
    <property type="entry name" value="DUF6326"/>
    <property type="match status" value="1"/>
</dbReference>
<feature type="transmembrane region" description="Helical" evidence="1">
    <location>
        <begin position="92"/>
        <end position="114"/>
    </location>
</feature>
<keyword evidence="3" id="KW-1185">Reference proteome</keyword>
<accession>A0ABT7WAP3</accession>
<name>A0ABT7WAP3_9FLAO</name>
<dbReference type="InterPro" id="IPR046289">
    <property type="entry name" value="DUF6326"/>
</dbReference>
<organism evidence="2 3">
    <name type="scientific">Robiginitalea aurantiaca</name>
    <dbReference type="NCBI Taxonomy" id="3056915"/>
    <lineage>
        <taxon>Bacteria</taxon>
        <taxon>Pseudomonadati</taxon>
        <taxon>Bacteroidota</taxon>
        <taxon>Flavobacteriia</taxon>
        <taxon>Flavobacteriales</taxon>
        <taxon>Flavobacteriaceae</taxon>
        <taxon>Robiginitalea</taxon>
    </lineage>
</organism>
<feature type="transmembrane region" description="Helical" evidence="1">
    <location>
        <begin position="120"/>
        <end position="140"/>
    </location>
</feature>
<keyword evidence="1" id="KW-1133">Transmembrane helix</keyword>
<dbReference type="Proteomes" id="UP001174839">
    <property type="component" value="Unassembled WGS sequence"/>
</dbReference>
<evidence type="ECO:0000256" key="1">
    <source>
        <dbReference type="SAM" id="Phobius"/>
    </source>
</evidence>
<sequence length="148" mass="17064">MSTKSSRPKSLTDYRINIKIKLAFLWASLMFLYIYADYFQLMTPGKLERMIEMQTPMGPTSPGLLVIFSLILIVPALMIFLSVFLTAQINKWLNLVTAFLYASISILIIVSNIGYEWHTFYILFNLVELLIFALIISQAWKWPRGESA</sequence>
<dbReference type="EMBL" id="JAUDUY010000001">
    <property type="protein sequence ID" value="MDM9629990.1"/>
    <property type="molecule type" value="Genomic_DNA"/>
</dbReference>
<protein>
    <submittedName>
        <fullName evidence="2">DUF6326 family protein</fullName>
    </submittedName>
</protein>
<keyword evidence="1" id="KW-0472">Membrane</keyword>
<proteinExistence type="predicted"/>
<feature type="transmembrane region" description="Helical" evidence="1">
    <location>
        <begin position="61"/>
        <end position="85"/>
    </location>
</feature>
<feature type="transmembrane region" description="Helical" evidence="1">
    <location>
        <begin position="20"/>
        <end position="41"/>
    </location>
</feature>
<reference evidence="2" key="1">
    <citation type="submission" date="2023-06" db="EMBL/GenBank/DDBJ databases">
        <title>Robiginitalea aurantiacus sp. nov. and Algoriphagus sediminis sp. nov., isolated from coastal sediment.</title>
        <authorList>
            <person name="Zhou Z.Y."/>
            <person name="An J."/>
            <person name="Jia Y.W."/>
            <person name="Du Z.J."/>
        </authorList>
    </citation>
    <scope>NUCLEOTIDE SEQUENCE</scope>
    <source>
        <strain evidence="2">M39</strain>
    </source>
</reference>
<dbReference type="RefSeq" id="WP_289723357.1">
    <property type="nucleotide sequence ID" value="NZ_JAUDUY010000001.1"/>
</dbReference>
<gene>
    <name evidence="2" type="ORF">QU605_00800</name>
</gene>
<evidence type="ECO:0000313" key="3">
    <source>
        <dbReference type="Proteomes" id="UP001174839"/>
    </source>
</evidence>